<reference evidence="4" key="1">
    <citation type="submission" date="2016-03" db="EMBL/GenBank/DDBJ databases">
        <authorList>
            <person name="Heylen K."/>
            <person name="De Vos P."/>
            <person name="Vekeman B."/>
        </authorList>
    </citation>
    <scope>NUCLEOTIDE SEQUENCE [LARGE SCALE GENOMIC DNA]</scope>
    <source>
        <strain evidence="4">R-45383</strain>
    </source>
</reference>
<feature type="region of interest" description="Disordered" evidence="1">
    <location>
        <begin position="157"/>
        <end position="216"/>
    </location>
</feature>
<dbReference type="RefSeq" id="WP_064031800.1">
    <property type="nucleotide sequence ID" value="NZ_LUUK01000233.1"/>
</dbReference>
<evidence type="ECO:0000259" key="2">
    <source>
        <dbReference type="PROSITE" id="PS51534"/>
    </source>
</evidence>
<dbReference type="PROSITE" id="PS51534">
    <property type="entry name" value="SEFIR"/>
    <property type="match status" value="1"/>
</dbReference>
<dbReference type="SUPFAM" id="SSF52200">
    <property type="entry name" value="Toll/Interleukin receptor TIR domain"/>
    <property type="match status" value="1"/>
</dbReference>
<gene>
    <name evidence="3" type="ORF">A1355_16300</name>
</gene>
<evidence type="ECO:0000256" key="1">
    <source>
        <dbReference type="SAM" id="MobiDB-lite"/>
    </source>
</evidence>
<name>A0A177N0E8_9GAMM</name>
<dbReference type="InterPro" id="IPR035897">
    <property type="entry name" value="Toll_tir_struct_dom_sf"/>
</dbReference>
<dbReference type="Gene3D" id="3.40.50.11530">
    <property type="match status" value="1"/>
</dbReference>
<dbReference type="Proteomes" id="UP000077628">
    <property type="component" value="Unassembled WGS sequence"/>
</dbReference>
<comment type="caution">
    <text evidence="3">The sequence shown here is derived from an EMBL/GenBank/DDBJ whole genome shotgun (WGS) entry which is preliminary data.</text>
</comment>
<dbReference type="Pfam" id="PF08357">
    <property type="entry name" value="SEFIR"/>
    <property type="match status" value="1"/>
</dbReference>
<sequence length="630" mass="70427">MDQQTAPKVFISYSHDSPEHRADVLALANRLRDESIDCRIDRYVNGAPAEGWIRWMERQIAWADFVLVICTETYLKRFKGDDRLGGRGVNIEGLLISQTLYDQFQNNIKFLPLIPDNGSIDHVPLMLKGGTTYRIQADYLNLYRVLTDQPEVEMPPLGPRVVLAPQNDLPNDHVRMIAPDNETTRRRSGLSRDSDNSATGSADDSQSQNGQPPKADRIREAAQANNHSAPHQRQALIDLLTEQLQRHDLQSLVADYVARINQGFDTSFSDADTSQGCKDFAAYLVNQADDEGRRLQVLHFLDALLANDGVQNVEMLLGYLLHILIRNDQIDRHRINHMPFEYPATLDLLTASRNHQALIPDYTEMEFTNGLKKHGIFHSDYQPQIGVWEEERVSREIAKQILASINGLRADSKDPLSELGDFLSAYDTERRYQPIKAIRIHQNAFNQHPLSDSDIARYFLQKIGPGLPIYVYGAETEGNASDYLHTDENKIGAVVERYRRESGSKITPTPPRETNMSNPANPITVTVVNNSPGTIVGDHNSQVIDNSIKQVLTDELANLKTIADQDDSIGKKHYAEIAAAADTVTNEIAKPQADKTVLAAAAKTLEGFKNIASITGSIEKISQILIPLLS</sequence>
<feature type="compositionally biased region" description="Basic and acidic residues" evidence="1">
    <location>
        <begin position="182"/>
        <end position="195"/>
    </location>
</feature>
<dbReference type="InterPro" id="IPR013568">
    <property type="entry name" value="SEFIR_dom"/>
</dbReference>
<protein>
    <recommendedName>
        <fullName evidence="2">SEFIR domain-containing protein</fullName>
    </recommendedName>
</protein>
<organism evidence="3 4">
    <name type="scientific">Methylomonas koyamae</name>
    <dbReference type="NCBI Taxonomy" id="702114"/>
    <lineage>
        <taxon>Bacteria</taxon>
        <taxon>Pseudomonadati</taxon>
        <taxon>Pseudomonadota</taxon>
        <taxon>Gammaproteobacteria</taxon>
        <taxon>Methylococcales</taxon>
        <taxon>Methylococcaceae</taxon>
        <taxon>Methylomonas</taxon>
    </lineage>
</organism>
<feature type="compositionally biased region" description="Polar residues" evidence="1">
    <location>
        <begin position="504"/>
        <end position="520"/>
    </location>
</feature>
<proteinExistence type="predicted"/>
<dbReference type="AlphaFoldDB" id="A0A177N0E8"/>
<keyword evidence="4" id="KW-1185">Reference proteome</keyword>
<accession>A0A177N0E8</accession>
<evidence type="ECO:0000313" key="3">
    <source>
        <dbReference type="EMBL" id="OAI11335.1"/>
    </source>
</evidence>
<feature type="compositionally biased region" description="Polar residues" evidence="1">
    <location>
        <begin position="196"/>
        <end position="211"/>
    </location>
</feature>
<feature type="domain" description="SEFIR" evidence="2">
    <location>
        <begin position="6"/>
        <end position="144"/>
    </location>
</feature>
<dbReference type="EMBL" id="LUUK01000233">
    <property type="protein sequence ID" value="OAI11335.1"/>
    <property type="molecule type" value="Genomic_DNA"/>
</dbReference>
<feature type="region of interest" description="Disordered" evidence="1">
    <location>
        <begin position="501"/>
        <end position="520"/>
    </location>
</feature>
<dbReference type="STRING" id="702114.A1355_16300"/>
<evidence type="ECO:0000313" key="4">
    <source>
        <dbReference type="Proteomes" id="UP000077628"/>
    </source>
</evidence>